<name>A0ABR0B4H7_9CRUS</name>
<keyword evidence="2" id="KW-1185">Reference proteome</keyword>
<sequence length="110" mass="12685">MLRGDGSVEWNNTVDQMLIVLDITKRKTFNKQPIAVVLPNFSICSLSLQKIIKKPKTNLDSVTQLSRLNERNCNRHSSLSSTPCHSFFYAPDFPVTDREHSQQRPNYHQL</sequence>
<dbReference type="EMBL" id="JAOYFB010000040">
    <property type="protein sequence ID" value="KAK4036555.1"/>
    <property type="molecule type" value="Genomic_DNA"/>
</dbReference>
<gene>
    <name evidence="1" type="ORF">OUZ56_028605</name>
</gene>
<evidence type="ECO:0000313" key="1">
    <source>
        <dbReference type="EMBL" id="KAK4036555.1"/>
    </source>
</evidence>
<dbReference type="Proteomes" id="UP001234178">
    <property type="component" value="Unassembled WGS sequence"/>
</dbReference>
<protein>
    <submittedName>
        <fullName evidence="1">Uncharacterized protein</fullName>
    </submittedName>
</protein>
<reference evidence="1 2" key="1">
    <citation type="journal article" date="2023" name="Nucleic Acids Res.">
        <title>The hologenome of Daphnia magna reveals possible DNA methylation and microbiome-mediated evolution of the host genome.</title>
        <authorList>
            <person name="Chaturvedi A."/>
            <person name="Li X."/>
            <person name="Dhandapani V."/>
            <person name="Marshall H."/>
            <person name="Kissane S."/>
            <person name="Cuenca-Cambronero M."/>
            <person name="Asole G."/>
            <person name="Calvet F."/>
            <person name="Ruiz-Romero M."/>
            <person name="Marangio P."/>
            <person name="Guigo R."/>
            <person name="Rago D."/>
            <person name="Mirbahai L."/>
            <person name="Eastwood N."/>
            <person name="Colbourne J.K."/>
            <person name="Zhou J."/>
            <person name="Mallon E."/>
            <person name="Orsini L."/>
        </authorList>
    </citation>
    <scope>NUCLEOTIDE SEQUENCE [LARGE SCALE GENOMIC DNA]</scope>
    <source>
        <strain evidence="1">LRV0_1</strain>
    </source>
</reference>
<evidence type="ECO:0000313" key="2">
    <source>
        <dbReference type="Proteomes" id="UP001234178"/>
    </source>
</evidence>
<accession>A0ABR0B4H7</accession>
<proteinExistence type="predicted"/>
<organism evidence="1 2">
    <name type="scientific">Daphnia magna</name>
    <dbReference type="NCBI Taxonomy" id="35525"/>
    <lineage>
        <taxon>Eukaryota</taxon>
        <taxon>Metazoa</taxon>
        <taxon>Ecdysozoa</taxon>
        <taxon>Arthropoda</taxon>
        <taxon>Crustacea</taxon>
        <taxon>Branchiopoda</taxon>
        <taxon>Diplostraca</taxon>
        <taxon>Cladocera</taxon>
        <taxon>Anomopoda</taxon>
        <taxon>Daphniidae</taxon>
        <taxon>Daphnia</taxon>
    </lineage>
</organism>
<comment type="caution">
    <text evidence="1">The sequence shown here is derived from an EMBL/GenBank/DDBJ whole genome shotgun (WGS) entry which is preliminary data.</text>
</comment>